<gene>
    <name evidence="8" type="ORF">NAV_LOCUS116</name>
</gene>
<proteinExistence type="predicted"/>
<evidence type="ECO:0000256" key="2">
    <source>
        <dbReference type="SAM" id="MobiDB-lite"/>
    </source>
</evidence>
<evidence type="ECO:0000313" key="8">
    <source>
        <dbReference type="EMBL" id="VBB25286.1"/>
    </source>
</evidence>
<evidence type="ECO:0000313" key="9">
    <source>
        <dbReference type="Proteomes" id="UP000276991"/>
    </source>
</evidence>
<dbReference type="InterPro" id="IPR016024">
    <property type="entry name" value="ARM-type_fold"/>
</dbReference>
<accession>A0A498S3R3</accession>
<dbReference type="InterPro" id="IPR050278">
    <property type="entry name" value="Serine_Prot_S9B/DPPIV"/>
</dbReference>
<feature type="coiled-coil region" evidence="1">
    <location>
        <begin position="1298"/>
        <end position="1345"/>
    </location>
</feature>
<dbReference type="Gene3D" id="3.40.50.1820">
    <property type="entry name" value="alpha/beta hydrolase"/>
    <property type="match status" value="1"/>
</dbReference>
<keyword evidence="1" id="KW-0175">Coiled coil</keyword>
<dbReference type="SUPFAM" id="SSF82171">
    <property type="entry name" value="DPP6 N-terminal domain-like"/>
    <property type="match status" value="1"/>
</dbReference>
<dbReference type="InterPro" id="IPR029058">
    <property type="entry name" value="AB_hydrolase_fold"/>
</dbReference>
<dbReference type="SUPFAM" id="SSF48371">
    <property type="entry name" value="ARM repeat"/>
    <property type="match status" value="1"/>
</dbReference>
<evidence type="ECO:0000259" key="4">
    <source>
        <dbReference type="Pfam" id="PF00326"/>
    </source>
</evidence>
<dbReference type="InterPro" id="IPR032446">
    <property type="entry name" value="SCAPER_N"/>
</dbReference>
<dbReference type="Gene3D" id="2.140.10.30">
    <property type="entry name" value="Dipeptidylpeptidase IV, N-terminal domain"/>
    <property type="match status" value="1"/>
</dbReference>
<keyword evidence="3" id="KW-0812">Transmembrane</keyword>
<feature type="region of interest" description="Disordered" evidence="2">
    <location>
        <begin position="1407"/>
        <end position="1434"/>
    </location>
</feature>
<evidence type="ECO:0000259" key="7">
    <source>
        <dbReference type="Pfam" id="PF16501"/>
    </source>
</evidence>
<evidence type="ECO:0000256" key="3">
    <source>
        <dbReference type="SAM" id="Phobius"/>
    </source>
</evidence>
<dbReference type="PANTHER" id="PTHR11731">
    <property type="entry name" value="PROTEASE FAMILY S9B,C DIPEPTIDYL-PEPTIDASE IV-RELATED"/>
    <property type="match status" value="1"/>
</dbReference>
<dbReference type="InterPro" id="IPR019156">
    <property type="entry name" value="Ataxin-10_domain"/>
</dbReference>
<dbReference type="OrthoDB" id="71500at2759"/>
<keyword evidence="3" id="KW-0472">Membrane</keyword>
<protein>
    <submittedName>
        <fullName evidence="8">Uncharacterized protein</fullName>
    </submittedName>
</protein>
<feature type="domain" description="Peptidase S9 prolyl oligopeptidase catalytic" evidence="4">
    <location>
        <begin position="590"/>
        <end position="785"/>
    </location>
</feature>
<evidence type="ECO:0000256" key="1">
    <source>
        <dbReference type="SAM" id="Coils"/>
    </source>
</evidence>
<dbReference type="Gene3D" id="6.10.280.30">
    <property type="match status" value="1"/>
</dbReference>
<dbReference type="SUPFAM" id="SSF53474">
    <property type="entry name" value="alpha/beta-Hydrolases"/>
    <property type="match status" value="1"/>
</dbReference>
<feature type="domain" description="S phase cyclin A-associated protein in the endoplasmic reticulum N-terminal" evidence="7">
    <location>
        <begin position="849"/>
        <end position="930"/>
    </location>
</feature>
<feature type="region of interest" description="Disordered" evidence="2">
    <location>
        <begin position="1581"/>
        <end position="1615"/>
    </location>
</feature>
<dbReference type="PANTHER" id="PTHR11731:SF193">
    <property type="entry name" value="DIPEPTIDYL PEPTIDASE 9"/>
    <property type="match status" value="1"/>
</dbReference>
<feature type="domain" description="Dipeptidylpeptidase IV N-terminal" evidence="5">
    <location>
        <begin position="156"/>
        <end position="454"/>
    </location>
</feature>
<dbReference type="Pfam" id="PF00930">
    <property type="entry name" value="DPPIV_N"/>
    <property type="match status" value="1"/>
</dbReference>
<feature type="transmembrane region" description="Helical" evidence="3">
    <location>
        <begin position="1005"/>
        <end position="1024"/>
    </location>
</feature>
<dbReference type="Pfam" id="PF09759">
    <property type="entry name" value="Atx10homo_assoc"/>
    <property type="match status" value="1"/>
</dbReference>
<name>A0A498S3R3_ACAVI</name>
<dbReference type="Pfam" id="PF16501">
    <property type="entry name" value="SCAPER_N"/>
    <property type="match status" value="1"/>
</dbReference>
<keyword evidence="3" id="KW-1133">Transmembrane helix</keyword>
<dbReference type="GO" id="GO:0006508">
    <property type="term" value="P:proteolysis"/>
    <property type="evidence" value="ECO:0007669"/>
    <property type="project" value="InterPro"/>
</dbReference>
<feature type="domain" description="Ataxin-10" evidence="6">
    <location>
        <begin position="2663"/>
        <end position="2763"/>
    </location>
</feature>
<evidence type="ECO:0000259" key="5">
    <source>
        <dbReference type="Pfam" id="PF00930"/>
    </source>
</evidence>
<feature type="region of interest" description="Disordered" evidence="2">
    <location>
        <begin position="1541"/>
        <end position="1564"/>
    </location>
</feature>
<dbReference type="Proteomes" id="UP000276991">
    <property type="component" value="Unassembled WGS sequence"/>
</dbReference>
<dbReference type="InterPro" id="IPR001375">
    <property type="entry name" value="Peptidase_S9_cat"/>
</dbReference>
<dbReference type="EMBL" id="UPTC01000006">
    <property type="protein sequence ID" value="VBB25286.1"/>
    <property type="molecule type" value="Genomic_DNA"/>
</dbReference>
<dbReference type="Pfam" id="PF00326">
    <property type="entry name" value="Peptidase_S9"/>
    <property type="match status" value="1"/>
</dbReference>
<organism evidence="8 9">
    <name type="scientific">Acanthocheilonema viteae</name>
    <name type="common">Filarial nematode worm</name>
    <name type="synonym">Dipetalonema viteae</name>
    <dbReference type="NCBI Taxonomy" id="6277"/>
    <lineage>
        <taxon>Eukaryota</taxon>
        <taxon>Metazoa</taxon>
        <taxon>Ecdysozoa</taxon>
        <taxon>Nematoda</taxon>
        <taxon>Chromadorea</taxon>
        <taxon>Rhabditida</taxon>
        <taxon>Spirurina</taxon>
        <taxon>Spiruromorpha</taxon>
        <taxon>Filarioidea</taxon>
        <taxon>Onchocercidae</taxon>
        <taxon>Acanthocheilonema</taxon>
    </lineage>
</organism>
<dbReference type="InterPro" id="IPR002469">
    <property type="entry name" value="Peptidase_S9B_N"/>
</dbReference>
<evidence type="ECO:0000259" key="6">
    <source>
        <dbReference type="Pfam" id="PF09759"/>
    </source>
</evidence>
<reference evidence="8 9" key="1">
    <citation type="submission" date="2018-08" db="EMBL/GenBank/DDBJ databases">
        <authorList>
            <person name="Laetsch R D."/>
            <person name="Stevens L."/>
            <person name="Kumar S."/>
            <person name="Blaxter L. M."/>
        </authorList>
    </citation>
    <scope>NUCLEOTIDE SEQUENCE [LARGE SCALE GENOMIC DNA]</scope>
</reference>
<dbReference type="GO" id="GO:0008239">
    <property type="term" value="F:dipeptidyl-peptidase activity"/>
    <property type="evidence" value="ECO:0007669"/>
    <property type="project" value="TreeGrafter"/>
</dbReference>
<dbReference type="STRING" id="6277.A0A498S3R3"/>
<keyword evidence="9" id="KW-1185">Reference proteome</keyword>
<dbReference type="GO" id="GO:0008236">
    <property type="term" value="F:serine-type peptidase activity"/>
    <property type="evidence" value="ECO:0007669"/>
    <property type="project" value="InterPro"/>
</dbReference>
<sequence>MRWMDRVRRRDWCVMPPHDGQYLVEEKSWSELLSHARLWRNISKKRMNMTLHHFLLYFDHSGAERMLALGGSGQSPHETIYAAPLTCSPLVSSVAKLTLSPYLDTRPSKCGPPPAELAALCERQRTTVSSGISSYDFDPTSSTLLYSDSTNLYRIQKQKQSIIGSGVKGCPLHAKLCPVDSDLVAFVANSNVHIDWKGKVIHSSSTGDNIINGCSSFIAQEELDRFTGMWWSPGPRKMLLYEQVDETAVTGLQFTIPGCSPARPMKYPVAGTANAISTLHLIVIDENKITDEKLNIELRTVYPWYEYLSRVGWLPDGSAIWALLLSRLQNRYALVLIPLSLFGSRNNQNGAQVVTLLQEQSEIWFNVNNLTRFLAPVGGILQFIHASDRDDYTHLFHYTAKLDETHVTATCSSRPITAGDWSVLKEPGLFVDEKRKHVYFVANKYHPSDANLYERMECELQLNPEIGFVCWESSLQMPPRCAFYRLNHLNGDRLPTATLQHLIYLPQPSLTNELNRRIENICVPKAAAKEYPELIEYQSENSKRKHYALLLKPFGAIRGLQYPVIQLVYGGPGVQLVRNAWSTWVGFRKFASLGYAVLMVDGRGSSNRGISFEAVLKNKLGTVEIEDQVEGLREVAKRTDGLLDLTRVAVMGWSYGGYLALLCLAKSPNVYRAAIAGGAVTCWRLYDTAYTERYLGLPSDPIYKDSSVLTYVNQLPNEIDRLLIVHGLIDENVHFSHTERLIEALIAAGKPHRLQIFPSERHGVRSIEAGEFHDASMLSFLCRALAVDLRPDRVSYQLVRRSDLISESDLCGRMSDNSSYLIPKQIYSDAVYEGPSLASEKKLGVSREKAKQWTYYIETLNRTIDCIYEMCHKEQTVNGCKEALMYLSNSVRDFESLIKTIQLEVAWDEKSSRRHAVAWEIRKAISPPGKTTVERPDKKDTDSLINMLKLSPIVMHEVVQSAEKKMNAKLSESASSVFSSTAAVQRNEVLSDKENQKKGIELSKFYSFFVSFIFFILLLLIIYAQSDIVFIRIYILPTWQSILNVSQWPHIFVEEDQGDDGWRLVTTRHRRRKSNEADSVLINNKEREHGAALTNAQASPKRTFMNVYERLSTGVLRPPNLSTRTPLLSESGGRGLMYPRCAMDLPQTKASMAKVAYCRQLLWKKHQSDLAEKMERRRRQDLQSTRKAGSVPALSAINFADPDAVSRSAAAFKNRKKILKKDEAAGIIKERNTPASFERIEELPSENDEERENIPADLEDSIVNHPSSDYFTHSRSEPPLSELVLPDGIDVDDAWRAMTEEEESLVQEEESLKKEIEEEESISIDDELERQVAAEAAALEQLETEVAGKDKCEETAESELCSNRKAPITWQDVVNNWKQEMEEYASISWSEIVEREVTRYRKPGEFAERHEKLSSPSRKRKTEDATKRHKERQRRAEELRQMLQEQKAKRLKELSNKVEEVRRKRAELNERKREHLQMRMAKAEENRQKNIEEKVKKARDDDVKVMEVQFINTIEADNMRHDVMVRSQEWEQRVQTIANERARKSEEKAAKEAAAEERRKIAENQRREKIQKKFVKHELLEAQRNEQERERSEAARERNKQMNERVAEKKATEAVESEKLMKKIQEKQEETRRRYENTLTQVKHRAVELSSPRPMESVVSLVDFSQMPSETPYVSMLEGVIGGGSSKKCRLCDIPLDSDFLIMSHFLSTSHLSKANIDIKKLTYDCLKAQIDQNAEDVSVEATRQLSLGGESEVSKQSSSAKKRRTRLRQKIQARAKEYEGIIEQSALSEIYRIPSGKTSIDRPLRDITKVLKATLKDGEIKDYCSGLVKESFQNKIYPSSDLHVLERSLSEILRALRTSDTVQKREMLLRAVVQNDFIDILTVLISCATNGSTVIPSRLTYCKALSALGDLANADKFIASKFFFSNRVFALLDAYCIKSKQFLKETSHMPTNDGSHRLLIECVVLCSTFLCIMGSLYPKIKGEISSAAMVFGITDDDIYVKLLLSLIYSNGYGDTLSLLIKHTGAIDALPWSVQLDSNSTAIPIIVYIDMILEAGETLYLLGCRKRGNEAEGTSSEKSPLLSTVAPAAIQQLAIRIYSMILSHCNSSATVATVSVVSVGNQREEIDVTQLLTTSLFQLWFLLLKRESYEAIKCLEDSEFCLRLVHITMTMIIQTEKVISANTELSKSKTTEKCVRNFLHFLIEVIGYFATTSERAKMFCVLGWQRSLLMQLISLPLGYFSNRELMAILMPTLIAICYQNPMAIDLIRPSLGTKTFAIYLELYVADCSMCEEKFLDITDKRAKELDIEWLKSFHRCTMMSTFGSYLDRFEVEQLYSFMRSILGAVLKNYEYDASFEISVEEKKRRKLLMQCLVNAANCSQKLRSCADEYSEGCLRSILKLEWLQNETFAAVINFSKPENGPMYYQVAFECSILWNQVCCDIKKLESNEVNTSSRSGSEPQNCEALRKAYDKRSWLLAVFAKYLEHNNDFLAVCDEIFGPSSIDTFIDIVDTVIEFAKEGCDIKLARGNVRYILTFLEKALMKFGTFEKDNKMEKYTGTDNINNIFLIHVPLEMVLELVSMEQYQAIFKVDITAAKLTLHIVEGILHYEYCKCQSQTCISKSQEKFSDRPGIKLLPRNAANINCVYNFAITLSTFDDAKLIEMMKLSCLELLGILCHENDLNCEYFGANDGISLLLSCMYIRDNHNPIGRLYAIAALRHLVLGYPPNQLRLAQLSEEPSAIIERDGLLKELGLCAVYDQETKKIRLKPLPR</sequence>